<dbReference type="InterPro" id="IPR035396">
    <property type="entry name" value="Bac_rhamnosid6H"/>
</dbReference>
<dbReference type="InterPro" id="IPR008979">
    <property type="entry name" value="Galactose-bd-like_sf"/>
</dbReference>
<dbReference type="Proteomes" id="UP001432216">
    <property type="component" value="Chromosome 5"/>
</dbReference>
<dbReference type="GeneID" id="89990492"/>
<dbReference type="PANTHER" id="PTHR34987">
    <property type="entry name" value="C, PUTATIVE (AFU_ORTHOLOGUE AFUA_3G02880)-RELATED"/>
    <property type="match status" value="1"/>
</dbReference>
<proteinExistence type="predicted"/>
<dbReference type="InterPro" id="IPR012341">
    <property type="entry name" value="6hp_glycosidase-like_sf"/>
</dbReference>
<evidence type="ECO:0000259" key="1">
    <source>
        <dbReference type="Pfam" id="PF17389"/>
    </source>
</evidence>
<dbReference type="Pfam" id="PF17389">
    <property type="entry name" value="Bac_rhamnosid6H"/>
    <property type="match status" value="1"/>
</dbReference>
<dbReference type="Gene3D" id="1.50.10.10">
    <property type="match status" value="1"/>
</dbReference>
<sequence>MSPEEQEQVLEGLQKRWVWIPEWVDGSKNSAAQLAVFTRQFNINTAKDQPRRALIHFTADTRYKLRINGQRVVVGPSRSCPQIWYYDSLDISPWLKNGVNQISFEVIRFFPGNRAGFPFSRTNFPGFTLYGSVEYERESIDLSTETSEWKCHTRPEVTFPMGLDDDVFLHIYERVASIDTPHEVRPVAYHFNIKTGDTTPWRLSPRITPFPVESECTIDRVSHADSCVPVEDWTAFAHGERSVTIPANTRHQIDFEASSHSTAFLRWVVSRPAQGSAKLTFTYAECYELEPRAYPWLRVKGDRTDPNGKLLGPSDIINISSTSSEEEIAYEPFWFRTFRYLRLIIDSGTSDLTLITLQAKQVNYPLNLVASWSKPETDETSRIWDVSVRTLRNCTFDGYSDCPFYEQLQYAEDTRSSGLFHYLLSGDDRLMRQAITAFASSMISDGLVQSRYPSHICQIIPGFALFWVLQVCDHHFFFNDAMFIRPFLPQINCVLDYFNSHIDHRGLVSGLPKRYWQFVDWAAQWSSTPDHPDGGVPTQGRASNTHSMFTMLLSYTLSCVSQLAEHLGEPDVARSMITRANNLRDAININCFDGTFYLDSTTDQPFDTYSQHAQVFAVLCGAATGDHAREILLSSFALIDRPSKAEFAKCSYVFMHYAFRAFAKSGGSAYDTLWPVVWDPWRAMLKNNLTTWEEDTVSQRSDCHAWGSVAIYEYLIEVAGVHPTAPGWQAILFSPRLTLSQSIDCQVAMGKDNSAKVGWTRNGQEVRVSLTLARAVRVVSRLPGGDDVEQGVVDHLVLTYVKE</sequence>
<evidence type="ECO:0000313" key="2">
    <source>
        <dbReference type="EMBL" id="WVO22390.1"/>
    </source>
</evidence>
<dbReference type="Gene3D" id="2.60.120.260">
    <property type="entry name" value="Galactose-binding domain-like"/>
    <property type="match status" value="1"/>
</dbReference>
<gene>
    <name evidence="2" type="ORF">IAS62_003720</name>
</gene>
<dbReference type="PANTHER" id="PTHR34987:SF2">
    <property type="entry name" value="B, PUTATIVE (AFU_ORTHOLOGUE AFUA_7G05040)-RELATED"/>
    <property type="match status" value="1"/>
</dbReference>
<dbReference type="InterPro" id="IPR008928">
    <property type="entry name" value="6-hairpin_glycosidase_sf"/>
</dbReference>
<organism evidence="2 3">
    <name type="scientific">Cryptococcus decagattii</name>
    <dbReference type="NCBI Taxonomy" id="1859122"/>
    <lineage>
        <taxon>Eukaryota</taxon>
        <taxon>Fungi</taxon>
        <taxon>Dikarya</taxon>
        <taxon>Basidiomycota</taxon>
        <taxon>Agaricomycotina</taxon>
        <taxon>Tremellomycetes</taxon>
        <taxon>Tremellales</taxon>
        <taxon>Cryptococcaceae</taxon>
        <taxon>Cryptococcus</taxon>
        <taxon>Cryptococcus gattii species complex</taxon>
    </lineage>
</organism>
<dbReference type="SUPFAM" id="SSF49785">
    <property type="entry name" value="Galactose-binding domain-like"/>
    <property type="match status" value="1"/>
</dbReference>
<keyword evidence="3" id="KW-1185">Reference proteome</keyword>
<dbReference type="RefSeq" id="XP_064721629.1">
    <property type="nucleotide sequence ID" value="XM_064865557.1"/>
</dbReference>
<name>A0ABZ2AV19_9TREE</name>
<feature type="domain" description="Alpha-L-rhamnosidase six-hairpin glycosidase" evidence="1">
    <location>
        <begin position="379"/>
        <end position="716"/>
    </location>
</feature>
<reference evidence="2 3" key="1">
    <citation type="submission" date="2024-01" db="EMBL/GenBank/DDBJ databases">
        <title>Comparative genomics of Cryptococcus and Kwoniella reveals pathogenesis evolution and contrasting modes of karyotype evolution via chromosome fusion or intercentromeric recombination.</title>
        <authorList>
            <person name="Coelho M.A."/>
            <person name="David-Palma M."/>
            <person name="Shea T."/>
            <person name="Bowers K."/>
            <person name="McGinley-Smith S."/>
            <person name="Mohammad A.W."/>
            <person name="Gnirke A."/>
            <person name="Yurkov A.M."/>
            <person name="Nowrousian M."/>
            <person name="Sun S."/>
            <person name="Cuomo C.A."/>
            <person name="Heitman J."/>
        </authorList>
    </citation>
    <scope>NUCLEOTIDE SEQUENCE [LARGE SCALE GENOMIC DNA]</scope>
    <source>
        <strain evidence="2 3">7685027</strain>
    </source>
</reference>
<evidence type="ECO:0000313" key="3">
    <source>
        <dbReference type="Proteomes" id="UP001432216"/>
    </source>
</evidence>
<accession>A0ABZ2AV19</accession>
<protein>
    <recommendedName>
        <fullName evidence="1">Alpha-L-rhamnosidase six-hairpin glycosidase domain-containing protein</fullName>
    </recommendedName>
</protein>
<dbReference type="SUPFAM" id="SSF48208">
    <property type="entry name" value="Six-hairpin glycosidases"/>
    <property type="match status" value="1"/>
</dbReference>
<dbReference type="EMBL" id="CP143810">
    <property type="protein sequence ID" value="WVO22390.1"/>
    <property type="molecule type" value="Genomic_DNA"/>
</dbReference>
<dbReference type="Gene3D" id="2.60.420.10">
    <property type="entry name" value="Maltose phosphorylase, domain 3"/>
    <property type="match status" value="1"/>
</dbReference>